<feature type="region of interest" description="Disordered" evidence="1">
    <location>
        <begin position="1"/>
        <end position="25"/>
    </location>
</feature>
<evidence type="ECO:0000256" key="1">
    <source>
        <dbReference type="SAM" id="MobiDB-lite"/>
    </source>
</evidence>
<dbReference type="RefSeq" id="XP_014473365.1">
    <property type="nucleotide sequence ID" value="XM_014617879.1"/>
</dbReference>
<keyword evidence="2" id="KW-1185">Reference proteome</keyword>
<evidence type="ECO:0000313" key="3">
    <source>
        <dbReference type="RefSeq" id="XP_014473365.1"/>
    </source>
</evidence>
<dbReference type="OrthoDB" id="7412216at2759"/>
<dbReference type="GeneID" id="106743735"/>
<protein>
    <submittedName>
        <fullName evidence="3 4">Uncharacterized protein LOC106743735 isoform X1</fullName>
    </submittedName>
</protein>
<organism evidence="2 4">
    <name type="scientific">Dinoponera quadriceps</name>
    <name type="common">South American ant</name>
    <dbReference type="NCBI Taxonomy" id="609295"/>
    <lineage>
        <taxon>Eukaryota</taxon>
        <taxon>Metazoa</taxon>
        <taxon>Ecdysozoa</taxon>
        <taxon>Arthropoda</taxon>
        <taxon>Hexapoda</taxon>
        <taxon>Insecta</taxon>
        <taxon>Pterygota</taxon>
        <taxon>Neoptera</taxon>
        <taxon>Endopterygota</taxon>
        <taxon>Hymenoptera</taxon>
        <taxon>Apocrita</taxon>
        <taxon>Aculeata</taxon>
        <taxon>Formicoidea</taxon>
        <taxon>Formicidae</taxon>
        <taxon>Ponerinae</taxon>
        <taxon>Ponerini</taxon>
        <taxon>Dinoponera</taxon>
    </lineage>
</organism>
<evidence type="ECO:0000313" key="2">
    <source>
        <dbReference type="Proteomes" id="UP000515204"/>
    </source>
</evidence>
<accession>A0A6P3X4T7</accession>
<proteinExistence type="predicted"/>
<evidence type="ECO:0000313" key="4">
    <source>
        <dbReference type="RefSeq" id="XP_014473366.1"/>
    </source>
</evidence>
<name>A0A6P3X4T7_DINQU</name>
<dbReference type="KEGG" id="dqu:106743735"/>
<gene>
    <name evidence="3 4" type="primary">LOC106743735</name>
</gene>
<sequence length="100" mass="11505">MRHPKVETPRAPLRKAPKENKFSPGGEWDVYEWDKYVDKYFGGAAKMKSVENEGKKSGVLDDVARRRTIFENKNIIIPPTYCPEGEQEDSKGICREYIPS</sequence>
<dbReference type="Proteomes" id="UP000515204">
    <property type="component" value="Unplaced"/>
</dbReference>
<reference evidence="3 4" key="1">
    <citation type="submission" date="2025-04" db="UniProtKB">
        <authorList>
            <consortium name="RefSeq"/>
        </authorList>
    </citation>
    <scope>IDENTIFICATION</scope>
</reference>
<dbReference type="RefSeq" id="XP_014473366.1">
    <property type="nucleotide sequence ID" value="XM_014617880.1"/>
</dbReference>
<dbReference type="AlphaFoldDB" id="A0A6P3X4T7"/>